<protein>
    <recommendedName>
        <fullName evidence="7">GtrA/DPMS transmembrane domain-containing protein</fullName>
    </recommendedName>
</protein>
<comment type="subcellular location">
    <subcellularLocation>
        <location evidence="1">Membrane</location>
        <topology evidence="1">Multi-pass membrane protein</topology>
    </subcellularLocation>
</comment>
<feature type="transmembrane region" description="Helical" evidence="6">
    <location>
        <begin position="129"/>
        <end position="147"/>
    </location>
</feature>
<dbReference type="EMBL" id="CP051461">
    <property type="protein sequence ID" value="QJC57880.1"/>
    <property type="molecule type" value="Genomic_DNA"/>
</dbReference>
<evidence type="ECO:0000256" key="5">
    <source>
        <dbReference type="ARBA" id="ARBA00023136"/>
    </source>
</evidence>
<sequence length="173" mass="19649">MSALRDLGEKLILLLPAKLQPMARWRFIKFGMVGASGTVINLAVLFAAQEYLFQNIADFHTRLNYSIALAISLATISNFYWNRRLTWRDRRANTESPAMLLFFKYVAAAALSIAVQSLLTKWLAMHMHYMVANLVAIVLASVCNYLANDKMTFRRKANAAIKPKARDETKPKH</sequence>
<keyword evidence="3 6" id="KW-0812">Transmembrane</keyword>
<evidence type="ECO:0000256" key="1">
    <source>
        <dbReference type="ARBA" id="ARBA00004141"/>
    </source>
</evidence>
<keyword evidence="5 6" id="KW-0472">Membrane</keyword>
<evidence type="ECO:0000256" key="6">
    <source>
        <dbReference type="SAM" id="Phobius"/>
    </source>
</evidence>
<evidence type="ECO:0000313" key="8">
    <source>
        <dbReference type="EMBL" id="QJC57880.1"/>
    </source>
</evidence>
<comment type="similarity">
    <text evidence="2">Belongs to the GtrA family.</text>
</comment>
<evidence type="ECO:0000256" key="4">
    <source>
        <dbReference type="ARBA" id="ARBA00022989"/>
    </source>
</evidence>
<dbReference type="InterPro" id="IPR051401">
    <property type="entry name" value="GtrA_CellWall_Glycosyl"/>
</dbReference>
<keyword evidence="9" id="KW-1185">Reference proteome</keyword>
<dbReference type="PANTHER" id="PTHR38459">
    <property type="entry name" value="PROPHAGE BACTOPRENOL-LINKED GLUCOSE TRANSLOCASE HOMOLOG"/>
    <property type="match status" value="1"/>
</dbReference>
<dbReference type="PANTHER" id="PTHR38459:SF1">
    <property type="entry name" value="PROPHAGE BACTOPRENOL-LINKED GLUCOSE TRANSLOCASE HOMOLOG"/>
    <property type="match status" value="1"/>
</dbReference>
<dbReference type="KEGG" id="pvac:HC248_03212"/>
<evidence type="ECO:0000259" key="7">
    <source>
        <dbReference type="Pfam" id="PF04138"/>
    </source>
</evidence>
<keyword evidence="4 6" id="KW-1133">Transmembrane helix</keyword>
<dbReference type="AlphaFoldDB" id="A0A6H2HDH4"/>
<organism evidence="8 9">
    <name type="scientific">Polaromonas vacuolata</name>
    <dbReference type="NCBI Taxonomy" id="37448"/>
    <lineage>
        <taxon>Bacteria</taxon>
        <taxon>Pseudomonadati</taxon>
        <taxon>Pseudomonadota</taxon>
        <taxon>Betaproteobacteria</taxon>
        <taxon>Burkholderiales</taxon>
        <taxon>Comamonadaceae</taxon>
        <taxon>Polaromonas</taxon>
    </lineage>
</organism>
<feature type="transmembrane region" description="Helical" evidence="6">
    <location>
        <begin position="102"/>
        <end position="123"/>
    </location>
</feature>
<dbReference type="Proteomes" id="UP000502041">
    <property type="component" value="Chromosome"/>
</dbReference>
<reference evidence="8 9" key="1">
    <citation type="submission" date="2020-04" db="EMBL/GenBank/DDBJ databases">
        <title>Complete genome of a Psychrophilic, Marine, Gas Vacuolate Bacterium Polaromonas vacuolata KCTC 22033T.</title>
        <authorList>
            <person name="Hwang K."/>
            <person name="Kim K.M."/>
        </authorList>
    </citation>
    <scope>NUCLEOTIDE SEQUENCE [LARGE SCALE GENOMIC DNA]</scope>
    <source>
        <strain evidence="8 9">KCTC 22033</strain>
    </source>
</reference>
<feature type="domain" description="GtrA/DPMS transmembrane" evidence="7">
    <location>
        <begin position="29"/>
        <end position="153"/>
    </location>
</feature>
<dbReference type="Pfam" id="PF04138">
    <property type="entry name" value="GtrA_DPMS_TM"/>
    <property type="match status" value="1"/>
</dbReference>
<dbReference type="GO" id="GO:0005886">
    <property type="term" value="C:plasma membrane"/>
    <property type="evidence" value="ECO:0007669"/>
    <property type="project" value="TreeGrafter"/>
</dbReference>
<evidence type="ECO:0000256" key="3">
    <source>
        <dbReference type="ARBA" id="ARBA00022692"/>
    </source>
</evidence>
<feature type="transmembrane region" description="Helical" evidence="6">
    <location>
        <begin position="27"/>
        <end position="48"/>
    </location>
</feature>
<dbReference type="GO" id="GO:0000271">
    <property type="term" value="P:polysaccharide biosynthetic process"/>
    <property type="evidence" value="ECO:0007669"/>
    <property type="project" value="InterPro"/>
</dbReference>
<name>A0A6H2HDH4_9BURK</name>
<accession>A0A6H2HDH4</accession>
<dbReference type="InterPro" id="IPR007267">
    <property type="entry name" value="GtrA_DPMS_TM"/>
</dbReference>
<proteinExistence type="inferred from homology"/>
<feature type="transmembrane region" description="Helical" evidence="6">
    <location>
        <begin position="63"/>
        <end position="81"/>
    </location>
</feature>
<evidence type="ECO:0000256" key="2">
    <source>
        <dbReference type="ARBA" id="ARBA00009399"/>
    </source>
</evidence>
<gene>
    <name evidence="8" type="ORF">HC248_03212</name>
</gene>
<evidence type="ECO:0000313" key="9">
    <source>
        <dbReference type="Proteomes" id="UP000502041"/>
    </source>
</evidence>